<accession>A0A165A3E7</accession>
<dbReference type="AlphaFoldDB" id="A0A165A3E7"/>
<evidence type="ECO:0000256" key="1">
    <source>
        <dbReference type="SAM" id="Phobius"/>
    </source>
</evidence>
<gene>
    <name evidence="2" type="ORF">SISNIDRAFT_143394</name>
</gene>
<reference evidence="2 3" key="1">
    <citation type="journal article" date="2016" name="Mol. Biol. Evol.">
        <title>Comparative Genomics of Early-Diverging Mushroom-Forming Fungi Provides Insights into the Origins of Lignocellulose Decay Capabilities.</title>
        <authorList>
            <person name="Nagy L.G."/>
            <person name="Riley R."/>
            <person name="Tritt A."/>
            <person name="Adam C."/>
            <person name="Daum C."/>
            <person name="Floudas D."/>
            <person name="Sun H."/>
            <person name="Yadav J.S."/>
            <person name="Pangilinan J."/>
            <person name="Larsson K.H."/>
            <person name="Matsuura K."/>
            <person name="Barry K."/>
            <person name="Labutti K."/>
            <person name="Kuo R."/>
            <person name="Ohm R.A."/>
            <person name="Bhattacharya S.S."/>
            <person name="Shirouzu T."/>
            <person name="Yoshinaga Y."/>
            <person name="Martin F.M."/>
            <person name="Grigoriev I.V."/>
            <person name="Hibbett D.S."/>
        </authorList>
    </citation>
    <scope>NUCLEOTIDE SEQUENCE [LARGE SCALE GENOMIC DNA]</scope>
    <source>
        <strain evidence="2 3">HHB9708</strain>
    </source>
</reference>
<name>A0A165A3E7_9AGAM</name>
<protein>
    <submittedName>
        <fullName evidence="2">Uncharacterized protein</fullName>
    </submittedName>
</protein>
<keyword evidence="3" id="KW-1185">Reference proteome</keyword>
<proteinExistence type="predicted"/>
<keyword evidence="1" id="KW-1133">Transmembrane helix</keyword>
<sequence>MSLKMYHLVLIHQQSPTRFVTLLAMAPYQTVDHLNIYHGKTLPCTVVRDRSRVLRIHHRNVEVTHSRFMAAEAGFFGRMGPRSDLIIVSLLTLALAWQFSAIVRISCSTVYLLIDRGMIITRFEREILKTQSCL</sequence>
<evidence type="ECO:0000313" key="3">
    <source>
        <dbReference type="Proteomes" id="UP000076722"/>
    </source>
</evidence>
<keyword evidence="1" id="KW-0472">Membrane</keyword>
<dbReference type="Proteomes" id="UP000076722">
    <property type="component" value="Unassembled WGS sequence"/>
</dbReference>
<keyword evidence="1" id="KW-0812">Transmembrane</keyword>
<feature type="transmembrane region" description="Helical" evidence="1">
    <location>
        <begin position="85"/>
        <end position="114"/>
    </location>
</feature>
<dbReference type="EMBL" id="KV419395">
    <property type="protein sequence ID" value="KZS98435.1"/>
    <property type="molecule type" value="Genomic_DNA"/>
</dbReference>
<organism evidence="2 3">
    <name type="scientific">Sistotremastrum niveocremeum HHB9708</name>
    <dbReference type="NCBI Taxonomy" id="1314777"/>
    <lineage>
        <taxon>Eukaryota</taxon>
        <taxon>Fungi</taxon>
        <taxon>Dikarya</taxon>
        <taxon>Basidiomycota</taxon>
        <taxon>Agaricomycotina</taxon>
        <taxon>Agaricomycetes</taxon>
        <taxon>Sistotremastrales</taxon>
        <taxon>Sistotremastraceae</taxon>
        <taxon>Sertulicium</taxon>
        <taxon>Sertulicium niveocremeum</taxon>
    </lineage>
</organism>
<evidence type="ECO:0000313" key="2">
    <source>
        <dbReference type="EMBL" id="KZS98435.1"/>
    </source>
</evidence>